<evidence type="ECO:0000313" key="2">
    <source>
        <dbReference type="Proteomes" id="UP000222542"/>
    </source>
</evidence>
<proteinExistence type="predicted"/>
<dbReference type="STRING" id="4072.A0A2G2ZMI6"/>
<dbReference type="Gramene" id="PHT83208">
    <property type="protein sequence ID" value="PHT83208"/>
    <property type="gene ID" value="T459_11651"/>
</dbReference>
<sequence length="67" mass="7908">MQNFIIFIFFLIFYHYIYSIDCKVILLSERELTATKTEYANTQDDLKSLQSAGQIIGEVLRPLYRVL</sequence>
<evidence type="ECO:0000313" key="1">
    <source>
        <dbReference type="EMBL" id="PHT83208.1"/>
    </source>
</evidence>
<protein>
    <submittedName>
        <fullName evidence="1">Uncharacterized protein</fullName>
    </submittedName>
</protein>
<accession>A0A2G2ZMI6</accession>
<name>A0A2G2ZMI6_CAPAN</name>
<reference evidence="1 2" key="2">
    <citation type="journal article" date="2017" name="Genome Biol.">
        <title>New reference genome sequences of hot pepper reveal the massive evolution of plant disease-resistance genes by retroduplication.</title>
        <authorList>
            <person name="Kim S."/>
            <person name="Park J."/>
            <person name="Yeom S.I."/>
            <person name="Kim Y.M."/>
            <person name="Seo E."/>
            <person name="Kim K.T."/>
            <person name="Kim M.S."/>
            <person name="Lee J.M."/>
            <person name="Cheong K."/>
            <person name="Shin H.S."/>
            <person name="Kim S.B."/>
            <person name="Han K."/>
            <person name="Lee J."/>
            <person name="Park M."/>
            <person name="Lee H.A."/>
            <person name="Lee H.Y."/>
            <person name="Lee Y."/>
            <person name="Oh S."/>
            <person name="Lee J.H."/>
            <person name="Choi E."/>
            <person name="Choi E."/>
            <person name="Lee S.E."/>
            <person name="Jeon J."/>
            <person name="Kim H."/>
            <person name="Choi G."/>
            <person name="Song H."/>
            <person name="Lee J."/>
            <person name="Lee S.C."/>
            <person name="Kwon J.K."/>
            <person name="Lee H.Y."/>
            <person name="Koo N."/>
            <person name="Hong Y."/>
            <person name="Kim R.W."/>
            <person name="Kang W.H."/>
            <person name="Huh J.H."/>
            <person name="Kang B.C."/>
            <person name="Yang T.J."/>
            <person name="Lee Y.H."/>
            <person name="Bennetzen J.L."/>
            <person name="Choi D."/>
        </authorList>
    </citation>
    <scope>NUCLEOTIDE SEQUENCE [LARGE SCALE GENOMIC DNA]</scope>
    <source>
        <strain evidence="2">cv. CM334</strain>
    </source>
</reference>
<dbReference type="Proteomes" id="UP000222542">
    <property type="component" value="Unassembled WGS sequence"/>
</dbReference>
<gene>
    <name evidence="1" type="ORF">T459_11651</name>
</gene>
<dbReference type="EMBL" id="AYRZ02000004">
    <property type="protein sequence ID" value="PHT83208.1"/>
    <property type="molecule type" value="Genomic_DNA"/>
</dbReference>
<keyword evidence="2" id="KW-1185">Reference proteome</keyword>
<comment type="caution">
    <text evidence="1">The sequence shown here is derived from an EMBL/GenBank/DDBJ whole genome shotgun (WGS) entry which is preliminary data.</text>
</comment>
<reference evidence="1 2" key="1">
    <citation type="journal article" date="2014" name="Nat. Genet.">
        <title>Genome sequence of the hot pepper provides insights into the evolution of pungency in Capsicum species.</title>
        <authorList>
            <person name="Kim S."/>
            <person name="Park M."/>
            <person name="Yeom S.I."/>
            <person name="Kim Y.M."/>
            <person name="Lee J.M."/>
            <person name="Lee H.A."/>
            <person name="Seo E."/>
            <person name="Choi J."/>
            <person name="Cheong K."/>
            <person name="Kim K.T."/>
            <person name="Jung K."/>
            <person name="Lee G.W."/>
            <person name="Oh S.K."/>
            <person name="Bae C."/>
            <person name="Kim S.B."/>
            <person name="Lee H.Y."/>
            <person name="Kim S.Y."/>
            <person name="Kim M.S."/>
            <person name="Kang B.C."/>
            <person name="Jo Y.D."/>
            <person name="Yang H.B."/>
            <person name="Jeong H.J."/>
            <person name="Kang W.H."/>
            <person name="Kwon J.K."/>
            <person name="Shin C."/>
            <person name="Lim J.Y."/>
            <person name="Park J.H."/>
            <person name="Huh J.H."/>
            <person name="Kim J.S."/>
            <person name="Kim B.D."/>
            <person name="Cohen O."/>
            <person name="Paran I."/>
            <person name="Suh M.C."/>
            <person name="Lee S.B."/>
            <person name="Kim Y.K."/>
            <person name="Shin Y."/>
            <person name="Noh S.J."/>
            <person name="Park J."/>
            <person name="Seo Y.S."/>
            <person name="Kwon S.Y."/>
            <person name="Kim H.A."/>
            <person name="Park J.M."/>
            <person name="Kim H.J."/>
            <person name="Choi S.B."/>
            <person name="Bosland P.W."/>
            <person name="Reeves G."/>
            <person name="Jo S.H."/>
            <person name="Lee B.W."/>
            <person name="Cho H.T."/>
            <person name="Choi H.S."/>
            <person name="Lee M.S."/>
            <person name="Yu Y."/>
            <person name="Do Choi Y."/>
            <person name="Park B.S."/>
            <person name="van Deynze A."/>
            <person name="Ashrafi H."/>
            <person name="Hill T."/>
            <person name="Kim W.T."/>
            <person name="Pai H.S."/>
            <person name="Ahn H.K."/>
            <person name="Yeam I."/>
            <person name="Giovannoni J.J."/>
            <person name="Rose J.K."/>
            <person name="Sorensen I."/>
            <person name="Lee S.J."/>
            <person name="Kim R.W."/>
            <person name="Choi I.Y."/>
            <person name="Choi B.S."/>
            <person name="Lim J.S."/>
            <person name="Lee Y.H."/>
            <person name="Choi D."/>
        </authorList>
    </citation>
    <scope>NUCLEOTIDE SEQUENCE [LARGE SCALE GENOMIC DNA]</scope>
    <source>
        <strain evidence="2">cv. CM334</strain>
    </source>
</reference>
<dbReference type="AlphaFoldDB" id="A0A2G2ZMI6"/>
<organism evidence="1 2">
    <name type="scientific">Capsicum annuum</name>
    <name type="common">Capsicum pepper</name>
    <dbReference type="NCBI Taxonomy" id="4072"/>
    <lineage>
        <taxon>Eukaryota</taxon>
        <taxon>Viridiplantae</taxon>
        <taxon>Streptophyta</taxon>
        <taxon>Embryophyta</taxon>
        <taxon>Tracheophyta</taxon>
        <taxon>Spermatophyta</taxon>
        <taxon>Magnoliopsida</taxon>
        <taxon>eudicotyledons</taxon>
        <taxon>Gunneridae</taxon>
        <taxon>Pentapetalae</taxon>
        <taxon>asterids</taxon>
        <taxon>lamiids</taxon>
        <taxon>Solanales</taxon>
        <taxon>Solanaceae</taxon>
        <taxon>Solanoideae</taxon>
        <taxon>Capsiceae</taxon>
        <taxon>Capsicum</taxon>
    </lineage>
</organism>